<feature type="domain" description="LIM zinc-binding" evidence="9">
    <location>
        <begin position="40"/>
        <end position="95"/>
    </location>
</feature>
<keyword evidence="6" id="KW-0371">Homeobox</keyword>
<accession>A0A3S5B6X7</accession>
<keyword evidence="3 8" id="KW-0862">Zinc</keyword>
<dbReference type="GO" id="GO:0000977">
    <property type="term" value="F:RNA polymerase II transcription regulatory region sequence-specific DNA binding"/>
    <property type="evidence" value="ECO:0007669"/>
    <property type="project" value="TreeGrafter"/>
</dbReference>
<dbReference type="GO" id="GO:0046872">
    <property type="term" value="F:metal ion binding"/>
    <property type="evidence" value="ECO:0007669"/>
    <property type="project" value="UniProtKB-KW"/>
</dbReference>
<comment type="caution">
    <text evidence="10">The sequence shown here is derived from an EMBL/GenBank/DDBJ whole genome shotgun (WGS) entry which is preliminary data.</text>
</comment>
<comment type="subcellular location">
    <subcellularLocation>
        <location evidence="1">Nucleus</location>
    </subcellularLocation>
</comment>
<keyword evidence="2 8" id="KW-0479">Metal-binding</keyword>
<reference evidence="10" key="1">
    <citation type="submission" date="2018-11" db="EMBL/GenBank/DDBJ databases">
        <authorList>
            <consortium name="Pathogen Informatics"/>
        </authorList>
    </citation>
    <scope>NUCLEOTIDE SEQUENCE</scope>
</reference>
<sequence>MLDRVGPVLAFPTNILANSMSQIILEPPPMINAASASYPVVCKGCGGEILERYLVHIAGEYWHEECATCCICLGRLAKSCFVRNSRLYCRHDYLS</sequence>
<keyword evidence="4 8" id="KW-0440">LIM domain</keyword>
<dbReference type="GO" id="GO:0030182">
    <property type="term" value="P:neuron differentiation"/>
    <property type="evidence" value="ECO:0007669"/>
    <property type="project" value="TreeGrafter"/>
</dbReference>
<dbReference type="EMBL" id="CAAALY010250095">
    <property type="protein sequence ID" value="VEL35553.1"/>
    <property type="molecule type" value="Genomic_DNA"/>
</dbReference>
<dbReference type="PANTHER" id="PTHR24208:SF166">
    <property type="entry name" value="LIM HOMEOBOX TRANSCRIPTION FACTOR 1 ALPHA, ISOFORM B"/>
    <property type="match status" value="1"/>
</dbReference>
<gene>
    <name evidence="10" type="ORF">PXEA_LOCUS28993</name>
</gene>
<dbReference type="AlphaFoldDB" id="A0A3S5B6X7"/>
<proteinExistence type="predicted"/>
<dbReference type="SUPFAM" id="SSF57716">
    <property type="entry name" value="Glucocorticoid receptor-like (DNA-binding domain)"/>
    <property type="match status" value="1"/>
</dbReference>
<evidence type="ECO:0000256" key="2">
    <source>
        <dbReference type="ARBA" id="ARBA00022723"/>
    </source>
</evidence>
<evidence type="ECO:0000256" key="5">
    <source>
        <dbReference type="ARBA" id="ARBA00023125"/>
    </source>
</evidence>
<name>A0A3S5B6X7_9PLAT</name>
<dbReference type="GO" id="GO:0005634">
    <property type="term" value="C:nucleus"/>
    <property type="evidence" value="ECO:0007669"/>
    <property type="project" value="UniProtKB-SubCell"/>
</dbReference>
<keyword evidence="7" id="KW-0539">Nucleus</keyword>
<keyword evidence="11" id="KW-1185">Reference proteome</keyword>
<evidence type="ECO:0000256" key="6">
    <source>
        <dbReference type="ARBA" id="ARBA00023155"/>
    </source>
</evidence>
<dbReference type="Gene3D" id="2.10.110.10">
    <property type="entry name" value="Cysteine Rich Protein"/>
    <property type="match status" value="1"/>
</dbReference>
<keyword evidence="5" id="KW-0238">DNA-binding</keyword>
<evidence type="ECO:0000256" key="7">
    <source>
        <dbReference type="ARBA" id="ARBA00023242"/>
    </source>
</evidence>
<dbReference type="Pfam" id="PF00412">
    <property type="entry name" value="LIM"/>
    <property type="match status" value="1"/>
</dbReference>
<organism evidence="10 11">
    <name type="scientific">Protopolystoma xenopodis</name>
    <dbReference type="NCBI Taxonomy" id="117903"/>
    <lineage>
        <taxon>Eukaryota</taxon>
        <taxon>Metazoa</taxon>
        <taxon>Spiralia</taxon>
        <taxon>Lophotrochozoa</taxon>
        <taxon>Platyhelminthes</taxon>
        <taxon>Monogenea</taxon>
        <taxon>Polyopisthocotylea</taxon>
        <taxon>Polystomatidea</taxon>
        <taxon>Polystomatidae</taxon>
        <taxon>Protopolystoma</taxon>
    </lineage>
</organism>
<evidence type="ECO:0000259" key="9">
    <source>
        <dbReference type="PROSITE" id="PS50023"/>
    </source>
</evidence>
<dbReference type="PANTHER" id="PTHR24208">
    <property type="entry name" value="LIM/HOMEOBOX PROTEIN LHX"/>
    <property type="match status" value="1"/>
</dbReference>
<dbReference type="InterPro" id="IPR001781">
    <property type="entry name" value="Znf_LIM"/>
</dbReference>
<evidence type="ECO:0000256" key="8">
    <source>
        <dbReference type="PROSITE-ProRule" id="PRU00125"/>
    </source>
</evidence>
<dbReference type="SMART" id="SM00132">
    <property type="entry name" value="LIM"/>
    <property type="match status" value="1"/>
</dbReference>
<dbReference type="PROSITE" id="PS00478">
    <property type="entry name" value="LIM_DOMAIN_1"/>
    <property type="match status" value="1"/>
</dbReference>
<evidence type="ECO:0000256" key="1">
    <source>
        <dbReference type="ARBA" id="ARBA00004123"/>
    </source>
</evidence>
<evidence type="ECO:0000313" key="10">
    <source>
        <dbReference type="EMBL" id="VEL35553.1"/>
    </source>
</evidence>
<protein>
    <recommendedName>
        <fullName evidence="9">LIM zinc-binding domain-containing protein</fullName>
    </recommendedName>
</protein>
<evidence type="ECO:0000256" key="3">
    <source>
        <dbReference type="ARBA" id="ARBA00022833"/>
    </source>
</evidence>
<dbReference type="InterPro" id="IPR050453">
    <property type="entry name" value="LIM_Homeobox_TF"/>
</dbReference>
<evidence type="ECO:0000256" key="4">
    <source>
        <dbReference type="ARBA" id="ARBA00023038"/>
    </source>
</evidence>
<evidence type="ECO:0000313" key="11">
    <source>
        <dbReference type="Proteomes" id="UP000784294"/>
    </source>
</evidence>
<dbReference type="Proteomes" id="UP000784294">
    <property type="component" value="Unassembled WGS sequence"/>
</dbReference>
<dbReference type="GO" id="GO:0000981">
    <property type="term" value="F:DNA-binding transcription factor activity, RNA polymerase II-specific"/>
    <property type="evidence" value="ECO:0007669"/>
    <property type="project" value="TreeGrafter"/>
</dbReference>
<dbReference type="PROSITE" id="PS50023">
    <property type="entry name" value="LIM_DOMAIN_2"/>
    <property type="match status" value="1"/>
</dbReference>
<dbReference type="OrthoDB" id="6352355at2759"/>